<feature type="domain" description="Soluble ligand binding" evidence="4">
    <location>
        <begin position="330"/>
        <end position="379"/>
    </location>
</feature>
<name>A0A5J4RPR6_9ZZZZ</name>
<evidence type="ECO:0000259" key="4">
    <source>
        <dbReference type="Pfam" id="PF10531"/>
    </source>
</evidence>
<organism evidence="5">
    <name type="scientific">termite gut metagenome</name>
    <dbReference type="NCBI Taxonomy" id="433724"/>
    <lineage>
        <taxon>unclassified sequences</taxon>
        <taxon>metagenomes</taxon>
        <taxon>organismal metagenomes</taxon>
    </lineage>
</organism>
<dbReference type="AlphaFoldDB" id="A0A5J4RPR6"/>
<dbReference type="InterPro" id="IPR003715">
    <property type="entry name" value="Poly_export_N"/>
</dbReference>
<feature type="compositionally biased region" description="Polar residues" evidence="2">
    <location>
        <begin position="66"/>
        <end position="87"/>
    </location>
</feature>
<dbReference type="Pfam" id="PF02563">
    <property type="entry name" value="Poly_export"/>
    <property type="match status" value="1"/>
</dbReference>
<dbReference type="InterPro" id="IPR049712">
    <property type="entry name" value="Poly_export"/>
</dbReference>
<dbReference type="GO" id="GO:0015159">
    <property type="term" value="F:polysaccharide transmembrane transporter activity"/>
    <property type="evidence" value="ECO:0007669"/>
    <property type="project" value="InterPro"/>
</dbReference>
<feature type="domain" description="Soluble ligand binding" evidence="4">
    <location>
        <begin position="506"/>
        <end position="551"/>
    </location>
</feature>
<feature type="domain" description="Soluble ligand binding" evidence="4">
    <location>
        <begin position="605"/>
        <end position="652"/>
    </location>
</feature>
<sequence>MRRLITLLFIIIFLSEVAVAQRMSDNEVIEYVKDANSKGKNKNQIMAELRMRGVTRQQVEKIQKQYANTQDADITTTNKSPSSSVTTKKLKYQNRNQNQNQQDDLSSETIESSVVAPLFSLKDSLKDSLSVLMPSPSKDIFGHDIFTNQYLTFEPNNNLATPNNYILGPGDEVIINVWGASETSIDAIISPQGNIQVEGFGPIYLSGLTIKEANSYLQREFGKIYSGLSGNVSQVKLTLGELRTIQINIMGEVLVPGTYRLSSFSSVFHALYSAGGVTERGSLRNVQVMRKGKNLTNIDVYKYIFEGKINDDIRLMEEDVIIVPTYDCLVKVSGKVKRPMYYEIKKDETIDALLSYAGGFTGNAYRKNIQLTRFSNGREKQIYIIEEEDYSVFKLHDEDDLTIQEILDRYENKVTIRGAVYREGIYAINEKITTVKQLIEKAEGLRGDAFLGRAQLQREHEDLTFEIISIDIKKIINNTAADIPLLRNDELYIPSIHDLHEEETLTIHGEISSPGIYDYTDNTTIEDLIIKAGGLLDAASLARVDVTRRIKDPQKKTFTSTIGKMFSFEIKNGLLITKTDNNFILQPYDEVYVRKSPGYSQQQNVSITGEILFSGSYALTKKNERLSNLINQAGGITPDAYVKGSRLFRQMTEQEKHQKTDIMRIVSQTDTLKKDIQLIENSDVYTVGIDLEKALQQPGSNYDLILREGDKIHIPEYVNTIKINGAVMRANTVLYNKGKNLKYYIEQAGGYSEFARKSRVYVVYTNGTVARIKNNTAKKIEPGCEIIVPSKSEERKMTIMEYVTIGTSFASLSTMLATIISILK</sequence>
<reference evidence="5" key="1">
    <citation type="submission" date="2019-03" db="EMBL/GenBank/DDBJ databases">
        <title>Single cell metagenomics reveals metabolic interactions within the superorganism composed of flagellate Streblomastix strix and complex community of Bacteroidetes bacteria on its surface.</title>
        <authorList>
            <person name="Treitli S.C."/>
            <person name="Kolisko M."/>
            <person name="Husnik F."/>
            <person name="Keeling P."/>
            <person name="Hampl V."/>
        </authorList>
    </citation>
    <scope>NUCLEOTIDE SEQUENCE</scope>
    <source>
        <strain evidence="5">STM</strain>
    </source>
</reference>
<feature type="compositionally biased region" description="Low complexity" evidence="2">
    <location>
        <begin position="93"/>
        <end position="102"/>
    </location>
</feature>
<evidence type="ECO:0000256" key="1">
    <source>
        <dbReference type="ARBA" id="ARBA00022729"/>
    </source>
</evidence>
<dbReference type="PANTHER" id="PTHR33619:SF3">
    <property type="entry name" value="POLYSACCHARIDE EXPORT PROTEIN GFCE-RELATED"/>
    <property type="match status" value="1"/>
</dbReference>
<proteinExistence type="predicted"/>
<protein>
    <submittedName>
        <fullName evidence="5">Capsule polysaccharide transporter</fullName>
    </submittedName>
</protein>
<evidence type="ECO:0000259" key="3">
    <source>
        <dbReference type="Pfam" id="PF02563"/>
    </source>
</evidence>
<accession>A0A5J4RPR6</accession>
<evidence type="ECO:0000313" key="5">
    <source>
        <dbReference type="EMBL" id="KAA6334891.1"/>
    </source>
</evidence>
<dbReference type="Pfam" id="PF10531">
    <property type="entry name" value="SLBB"/>
    <property type="match status" value="5"/>
</dbReference>
<keyword evidence="1" id="KW-0732">Signal</keyword>
<comment type="caution">
    <text evidence="5">The sequence shown here is derived from an EMBL/GenBank/DDBJ whole genome shotgun (WGS) entry which is preliminary data.</text>
</comment>
<dbReference type="PANTHER" id="PTHR33619">
    <property type="entry name" value="POLYSACCHARIDE EXPORT PROTEIN GFCE-RELATED"/>
    <property type="match status" value="1"/>
</dbReference>
<feature type="domain" description="Soluble ligand binding" evidence="4">
    <location>
        <begin position="249"/>
        <end position="293"/>
    </location>
</feature>
<feature type="region of interest" description="Disordered" evidence="2">
    <location>
        <begin position="66"/>
        <end position="108"/>
    </location>
</feature>
<dbReference type="Gene3D" id="3.10.560.10">
    <property type="entry name" value="Outer membrane lipoprotein wza domain like"/>
    <property type="match status" value="6"/>
</dbReference>
<feature type="domain" description="Polysaccharide export protein N-terminal" evidence="3">
    <location>
        <begin position="161"/>
        <end position="225"/>
    </location>
</feature>
<evidence type="ECO:0000256" key="2">
    <source>
        <dbReference type="SAM" id="MobiDB-lite"/>
    </source>
</evidence>
<dbReference type="InterPro" id="IPR019554">
    <property type="entry name" value="Soluble_ligand-bd"/>
</dbReference>
<gene>
    <name evidence="5" type="ORF">EZS27_016835</name>
</gene>
<feature type="domain" description="Soluble ligand binding" evidence="4">
    <location>
        <begin position="721"/>
        <end position="772"/>
    </location>
</feature>
<dbReference type="EMBL" id="SNRY01000949">
    <property type="protein sequence ID" value="KAA6334891.1"/>
    <property type="molecule type" value="Genomic_DNA"/>
</dbReference>